<sequence>MSGTKQVLNIQNGLAFLHVHHDRRLLPDHLPLLCVLRLDAGLTWGCAIKVQIPRQLAMFYSQSRLQSVCG</sequence>
<dbReference type="EMBL" id="JAWHQM010000027">
    <property type="protein sequence ID" value="KAK5632833.1"/>
    <property type="molecule type" value="Genomic_DNA"/>
</dbReference>
<evidence type="ECO:0000313" key="1">
    <source>
        <dbReference type="EMBL" id="KAK5632833.1"/>
    </source>
</evidence>
<reference evidence="1 2" key="1">
    <citation type="submission" date="2023-10" db="EMBL/GenBank/DDBJ databases">
        <title>Draft genome sequence of Xylaria bambusicola isolate GMP-LS, the root and basal stem rot pathogen of sugarcane in Indonesia.</title>
        <authorList>
            <person name="Selvaraj P."/>
            <person name="Muralishankar V."/>
            <person name="Muruganantham S."/>
            <person name="Sp S."/>
            <person name="Haryani S."/>
            <person name="Lau K.J.X."/>
            <person name="Naqvi N.I."/>
        </authorList>
    </citation>
    <scope>NUCLEOTIDE SEQUENCE [LARGE SCALE GENOMIC DNA]</scope>
    <source>
        <strain evidence="1">GMP-LS</strain>
    </source>
</reference>
<proteinExistence type="predicted"/>
<dbReference type="AlphaFoldDB" id="A0AAN7UN90"/>
<gene>
    <name evidence="1" type="ORF">RRF57_008547</name>
</gene>
<evidence type="ECO:0000313" key="2">
    <source>
        <dbReference type="Proteomes" id="UP001305414"/>
    </source>
</evidence>
<organism evidence="1 2">
    <name type="scientific">Xylaria bambusicola</name>
    <dbReference type="NCBI Taxonomy" id="326684"/>
    <lineage>
        <taxon>Eukaryota</taxon>
        <taxon>Fungi</taxon>
        <taxon>Dikarya</taxon>
        <taxon>Ascomycota</taxon>
        <taxon>Pezizomycotina</taxon>
        <taxon>Sordariomycetes</taxon>
        <taxon>Xylariomycetidae</taxon>
        <taxon>Xylariales</taxon>
        <taxon>Xylariaceae</taxon>
        <taxon>Xylaria</taxon>
    </lineage>
</organism>
<name>A0AAN7UN90_9PEZI</name>
<dbReference type="Proteomes" id="UP001305414">
    <property type="component" value="Unassembled WGS sequence"/>
</dbReference>
<protein>
    <submittedName>
        <fullName evidence="1">Uncharacterized protein</fullName>
    </submittedName>
</protein>
<keyword evidence="2" id="KW-1185">Reference proteome</keyword>
<accession>A0AAN7UN90</accession>
<comment type="caution">
    <text evidence="1">The sequence shown here is derived from an EMBL/GenBank/DDBJ whole genome shotgun (WGS) entry which is preliminary data.</text>
</comment>